<proteinExistence type="predicted"/>
<comment type="caution">
    <text evidence="2">The sequence shown here is derived from an EMBL/GenBank/DDBJ whole genome shotgun (WGS) entry which is preliminary data.</text>
</comment>
<dbReference type="Proteomes" id="UP000324222">
    <property type="component" value="Unassembled WGS sequence"/>
</dbReference>
<feature type="region of interest" description="Disordered" evidence="1">
    <location>
        <begin position="28"/>
        <end position="76"/>
    </location>
</feature>
<feature type="compositionally biased region" description="Polar residues" evidence="1">
    <location>
        <begin position="46"/>
        <end position="67"/>
    </location>
</feature>
<dbReference type="AlphaFoldDB" id="A0A5B7CZF5"/>
<keyword evidence="3" id="KW-1185">Reference proteome</keyword>
<reference evidence="2 3" key="1">
    <citation type="submission" date="2019-05" db="EMBL/GenBank/DDBJ databases">
        <title>Another draft genome of Portunus trituberculatus and its Hox gene families provides insights of decapod evolution.</title>
        <authorList>
            <person name="Jeong J.-H."/>
            <person name="Song I."/>
            <person name="Kim S."/>
            <person name="Choi T."/>
            <person name="Kim D."/>
            <person name="Ryu S."/>
            <person name="Kim W."/>
        </authorList>
    </citation>
    <scope>NUCLEOTIDE SEQUENCE [LARGE SCALE GENOMIC DNA]</scope>
    <source>
        <tissue evidence="2">Muscle</tissue>
    </source>
</reference>
<dbReference type="EMBL" id="VSRR010000404">
    <property type="protein sequence ID" value="MPC15142.1"/>
    <property type="molecule type" value="Genomic_DNA"/>
</dbReference>
<feature type="region of interest" description="Disordered" evidence="1">
    <location>
        <begin position="174"/>
        <end position="206"/>
    </location>
</feature>
<feature type="compositionally biased region" description="Basic and acidic residues" evidence="1">
    <location>
        <begin position="286"/>
        <end position="302"/>
    </location>
</feature>
<name>A0A5B7CZF5_PORTR</name>
<dbReference type="OrthoDB" id="67688at2759"/>
<organism evidence="2 3">
    <name type="scientific">Portunus trituberculatus</name>
    <name type="common">Swimming crab</name>
    <name type="synonym">Neptunus trituberculatus</name>
    <dbReference type="NCBI Taxonomy" id="210409"/>
    <lineage>
        <taxon>Eukaryota</taxon>
        <taxon>Metazoa</taxon>
        <taxon>Ecdysozoa</taxon>
        <taxon>Arthropoda</taxon>
        <taxon>Crustacea</taxon>
        <taxon>Multicrustacea</taxon>
        <taxon>Malacostraca</taxon>
        <taxon>Eumalacostraca</taxon>
        <taxon>Eucarida</taxon>
        <taxon>Decapoda</taxon>
        <taxon>Pleocyemata</taxon>
        <taxon>Brachyura</taxon>
        <taxon>Eubrachyura</taxon>
        <taxon>Portunoidea</taxon>
        <taxon>Portunidae</taxon>
        <taxon>Portuninae</taxon>
        <taxon>Portunus</taxon>
    </lineage>
</organism>
<accession>A0A5B7CZF5</accession>
<sequence length="329" mass="35314">MGLGPMGPIPGGLDARRNQLRSQVSLEGHLHNTSMMRGTADGQDTRGPTTMGTHTNATQSVASTTSGRPPVGGVKLPGMGTTLTTTSHDPMSRMHGQVTSQATLNSQVNSHMTTSSMNQTNTSAPNNPSLVTSIAQRIANPSSQMNHVGQMNQMNQMQNSLGGAKDIKGLGSLLHSPLSGRHQQQAQNVHQNTQQQQQHNASSTASSALSGLSSLFGLQKNRPDVISSGPVGYRDSVVLLIGIFHICNTTSLVANVIFIYLNSAVTINLPARPRDSSGEAATSPSLRRDCDPRRPARPGSERRDAHIWLSSPSLWLRRPWKRHRLCGYI</sequence>
<gene>
    <name evidence="2" type="ORF">E2C01_007925</name>
</gene>
<evidence type="ECO:0000313" key="2">
    <source>
        <dbReference type="EMBL" id="MPC15142.1"/>
    </source>
</evidence>
<evidence type="ECO:0000313" key="3">
    <source>
        <dbReference type="Proteomes" id="UP000324222"/>
    </source>
</evidence>
<protein>
    <submittedName>
        <fullName evidence="2">Uncharacterized protein</fullName>
    </submittedName>
</protein>
<feature type="region of interest" description="Disordered" evidence="1">
    <location>
        <begin position="271"/>
        <end position="302"/>
    </location>
</feature>
<evidence type="ECO:0000256" key="1">
    <source>
        <dbReference type="SAM" id="MobiDB-lite"/>
    </source>
</evidence>